<keyword evidence="2" id="KW-0475">Mercuric resistance</keyword>
<keyword evidence="5" id="KW-0476">Mercury</keyword>
<keyword evidence="7" id="KW-0238">DNA-binding</keyword>
<dbReference type="PROSITE" id="PS50937">
    <property type="entry name" value="HTH_MERR_2"/>
    <property type="match status" value="1"/>
</dbReference>
<dbReference type="CDD" id="cd04783">
    <property type="entry name" value="HTH_MerR1"/>
    <property type="match status" value="1"/>
</dbReference>
<gene>
    <name evidence="12" type="ORF">H8L32_15040</name>
</gene>
<comment type="caution">
    <text evidence="12">The sequence shown here is derived from an EMBL/GenBank/DDBJ whole genome shotgun (WGS) entry which is preliminary data.</text>
</comment>
<dbReference type="PANTHER" id="PTHR30204">
    <property type="entry name" value="REDOX-CYCLING DRUG-SENSING TRANSCRIPTIONAL ACTIVATOR SOXR"/>
    <property type="match status" value="1"/>
</dbReference>
<evidence type="ECO:0000256" key="4">
    <source>
        <dbReference type="ARBA" id="ARBA00022723"/>
    </source>
</evidence>
<feature type="domain" description="HTH merR-type" evidence="11">
    <location>
        <begin position="10"/>
        <end position="78"/>
    </location>
</feature>
<dbReference type="InterPro" id="IPR011794">
    <property type="entry name" value="MerR"/>
</dbReference>
<dbReference type="SUPFAM" id="SSF46955">
    <property type="entry name" value="Putative DNA-binding domain"/>
    <property type="match status" value="1"/>
</dbReference>
<dbReference type="InterPro" id="IPR009061">
    <property type="entry name" value="DNA-bd_dom_put_sf"/>
</dbReference>
<evidence type="ECO:0000259" key="11">
    <source>
        <dbReference type="PROSITE" id="PS50937"/>
    </source>
</evidence>
<dbReference type="Gene3D" id="1.10.1660.10">
    <property type="match status" value="1"/>
</dbReference>
<evidence type="ECO:0000256" key="8">
    <source>
        <dbReference type="ARBA" id="ARBA00023159"/>
    </source>
</evidence>
<comment type="function">
    <text evidence="10">Mediates the mercuric-dependent induction of mercury resistance operon. In the absence of mercury MerR represses transcription by binding tightly to the mer operator region; when mercury is present the dimeric complex binds a single ion and becomes a potent transcriptional activator, while remaining bound to the mer site.</text>
</comment>
<keyword evidence="4" id="KW-0479">Metal-binding</keyword>
<evidence type="ECO:0000256" key="6">
    <source>
        <dbReference type="ARBA" id="ARBA00023015"/>
    </source>
</evidence>
<evidence type="ECO:0000256" key="5">
    <source>
        <dbReference type="ARBA" id="ARBA00022914"/>
    </source>
</evidence>
<sequence>MFDTDHDADQYTIGQLAKAAGVGVETIRYYQRRNLLPVPEVATGFRTYPANLAERIRFIKRAQELGFSLDEIANLLTLEDGNDRQAIRDVAQERLTQVQAKLADLHRMEDMLTGLIRQCASSDQQAQCPIIQALASRKPTDGMACHSQDL</sequence>
<keyword evidence="13" id="KW-1185">Reference proteome</keyword>
<evidence type="ECO:0000256" key="3">
    <source>
        <dbReference type="ARBA" id="ARBA00022491"/>
    </source>
</evidence>
<dbReference type="RefSeq" id="WP_186948069.1">
    <property type="nucleotide sequence ID" value="NZ_JACOGF010000007.1"/>
</dbReference>
<evidence type="ECO:0000313" key="13">
    <source>
        <dbReference type="Proteomes" id="UP000650424"/>
    </source>
</evidence>
<evidence type="ECO:0000256" key="9">
    <source>
        <dbReference type="ARBA" id="ARBA00023163"/>
    </source>
</evidence>
<dbReference type="PRINTS" id="PR00040">
    <property type="entry name" value="HTHMERR"/>
</dbReference>
<evidence type="ECO:0000256" key="10">
    <source>
        <dbReference type="ARBA" id="ARBA00024874"/>
    </source>
</evidence>
<dbReference type="InterPro" id="IPR047057">
    <property type="entry name" value="MerR_fam"/>
</dbReference>
<name>A0ABR6ZSC5_9BURK</name>
<evidence type="ECO:0000313" key="12">
    <source>
        <dbReference type="EMBL" id="MBC3918808.1"/>
    </source>
</evidence>
<accession>A0ABR6ZSC5</accession>
<evidence type="ECO:0000256" key="7">
    <source>
        <dbReference type="ARBA" id="ARBA00023125"/>
    </source>
</evidence>
<protein>
    <recommendedName>
        <fullName evidence="1">Mercuric resistance operon regulatory protein</fullName>
    </recommendedName>
</protein>
<dbReference type="Pfam" id="PF13411">
    <property type="entry name" value="MerR_1"/>
    <property type="match status" value="1"/>
</dbReference>
<evidence type="ECO:0000256" key="1">
    <source>
        <dbReference type="ARBA" id="ARBA00017146"/>
    </source>
</evidence>
<reference evidence="12 13" key="1">
    <citation type="submission" date="2020-08" db="EMBL/GenBank/DDBJ databases">
        <title>Novel species isolated from subtropical streams in China.</title>
        <authorList>
            <person name="Lu H."/>
        </authorList>
    </citation>
    <scope>NUCLEOTIDE SEQUENCE [LARGE SCALE GENOMIC DNA]</scope>
    <source>
        <strain evidence="12 13">CY18W</strain>
    </source>
</reference>
<keyword evidence="3" id="KW-0678">Repressor</keyword>
<organism evidence="12 13">
    <name type="scientific">Undibacterium hunanense</name>
    <dbReference type="NCBI Taxonomy" id="2762292"/>
    <lineage>
        <taxon>Bacteria</taxon>
        <taxon>Pseudomonadati</taxon>
        <taxon>Pseudomonadota</taxon>
        <taxon>Betaproteobacteria</taxon>
        <taxon>Burkholderiales</taxon>
        <taxon>Oxalobacteraceae</taxon>
        <taxon>Undibacterium</taxon>
    </lineage>
</organism>
<keyword evidence="9" id="KW-0804">Transcription</keyword>
<keyword evidence="8" id="KW-0010">Activator</keyword>
<dbReference type="Proteomes" id="UP000650424">
    <property type="component" value="Unassembled WGS sequence"/>
</dbReference>
<proteinExistence type="predicted"/>
<dbReference type="EMBL" id="JACOGF010000007">
    <property type="protein sequence ID" value="MBC3918808.1"/>
    <property type="molecule type" value="Genomic_DNA"/>
</dbReference>
<evidence type="ECO:0000256" key="2">
    <source>
        <dbReference type="ARBA" id="ARBA00022466"/>
    </source>
</evidence>
<dbReference type="PANTHER" id="PTHR30204:SF69">
    <property type="entry name" value="MERR-FAMILY TRANSCRIPTIONAL REGULATOR"/>
    <property type="match status" value="1"/>
</dbReference>
<dbReference type="SMART" id="SM00422">
    <property type="entry name" value="HTH_MERR"/>
    <property type="match status" value="1"/>
</dbReference>
<keyword evidence="6" id="KW-0805">Transcription regulation</keyword>
<dbReference type="InterPro" id="IPR000551">
    <property type="entry name" value="MerR-type_HTH_dom"/>
</dbReference>